<feature type="transmembrane region" description="Helical" evidence="6">
    <location>
        <begin position="418"/>
        <end position="440"/>
    </location>
</feature>
<feature type="transmembrane region" description="Helical" evidence="6">
    <location>
        <begin position="347"/>
        <end position="367"/>
    </location>
</feature>
<feature type="transmembrane region" description="Helical" evidence="6">
    <location>
        <begin position="50"/>
        <end position="70"/>
    </location>
</feature>
<dbReference type="AlphaFoldDB" id="A0A1I2SNV4"/>
<dbReference type="Proteomes" id="UP000199065">
    <property type="component" value="Unassembled WGS sequence"/>
</dbReference>
<evidence type="ECO:0000259" key="7">
    <source>
        <dbReference type="Pfam" id="PF09924"/>
    </source>
</evidence>
<keyword evidence="9" id="KW-1185">Reference proteome</keyword>
<keyword evidence="4 6" id="KW-1133">Transmembrane helix</keyword>
<sequence length="913" mass="100891">MNEKTQMTSENPVNTTSIAEPAAKTISLPGPLKEIYRSTVFGLKWLLGQVLRTPVTITLIAVMWLLRALIGPDPENMWAALGMSMPFKIFDWHLFSSALSTGLHSGAILATIAALIFAVPAERLLGSVRFAITAFGLHVIGVPIVMVGVHLVDSSGLNFWGGALMKEFLLTPMGWILGTAALATSRMPLLWRRRVRLILGVLVAAMVLYSGNLSDVLAAVAVALGLLDGMVVRKEPLPLIGRHVSHREGRNLVAMLCFLVAFGPVIAGLNPLADGPFSVTTAFLWEPEVSLEYLQVVCTADAQSEACRNALINSQFSGVGAAIANLMPLIVQAVICWGLARGRHVAWWLAIVAQLVTMGVAMSQLYLTLQRNATVSGESLDLHIWVLLGCFICLPWIVCLLTLITTRHYFRVPIRLESISWFALWFVIAQAFSAAVWILVGLSVKSSFRPTATVGLLLQDLPGIWLPPVFATMLDHALVAQTPLTLTLSAWVTNLLWLPIAVALYFMLMSVPDPSAERDRDRARELLRRGSGDHLSWMTVWPDNRYWFASDDRGYVAYRVRNGIAVTVGEPVASHKPFHDSALVGEDTQRLVAQLADEFEKFASGQGWDVAWYSVREEFSRNRALHRGYYRVRVAEESVLSTDAIEFKGKKFQNIRTARNRAKKEGIRTEWLSWADTSPELQDRIIALSEEWVADKSLPEMGFTLGGIEELQDPDTMLLLAVDEENQVHGVTSWLPVYEHGQIVGYTLDFMRRNTAGFRPVIEYLLAEAAVKAAELGLQWVSLSGAPLARTQAPSKEAPSTDTAKPAEHQLAASNPEADNTPMLTEEIPSVLRPELLDQGLEKLGELMEPLYGFRSLAASKYKFHPQHHDWFLCYNDELALPKIGIAISGCYLPDFSPRDAVKAVKMLATSEK</sequence>
<accession>A0A1I2SNV4</accession>
<dbReference type="OrthoDB" id="594838at2"/>
<feature type="transmembrane region" description="Helical" evidence="6">
    <location>
        <begin position="130"/>
        <end position="152"/>
    </location>
</feature>
<dbReference type="Pfam" id="PF09924">
    <property type="entry name" value="LPG_synthase_C"/>
    <property type="match status" value="1"/>
</dbReference>
<dbReference type="InterPro" id="IPR051211">
    <property type="entry name" value="PG_lysyltransferase"/>
</dbReference>
<dbReference type="PANTHER" id="PTHR34697:SF2">
    <property type="entry name" value="PHOSPHATIDYLGLYCEROL LYSYLTRANSFERASE"/>
    <property type="match status" value="1"/>
</dbReference>
<dbReference type="GO" id="GO:0016755">
    <property type="term" value="F:aminoacyltransferase activity"/>
    <property type="evidence" value="ECO:0007669"/>
    <property type="project" value="TreeGrafter"/>
</dbReference>
<gene>
    <name evidence="8" type="ORF">SAMN05660282_01118</name>
</gene>
<feature type="transmembrane region" description="Helical" evidence="6">
    <location>
        <begin position="164"/>
        <end position="183"/>
    </location>
</feature>
<feature type="transmembrane region" description="Helical" evidence="6">
    <location>
        <begin position="319"/>
        <end position="340"/>
    </location>
</feature>
<proteinExistence type="predicted"/>
<feature type="transmembrane region" description="Helical" evidence="6">
    <location>
        <begin position="488"/>
        <end position="508"/>
    </location>
</feature>
<keyword evidence="3 6" id="KW-0812">Transmembrane</keyword>
<protein>
    <submittedName>
        <fullName evidence="8">Lysylphosphatidylglycerol synthetase, C-terminal domain, DUF2156 family</fullName>
    </submittedName>
</protein>
<feature type="domain" description="Phosphatidylglycerol lysyltransferase C-terminal" evidence="7">
    <location>
        <begin position="524"/>
        <end position="875"/>
    </location>
</feature>
<evidence type="ECO:0000313" key="9">
    <source>
        <dbReference type="Proteomes" id="UP000199065"/>
    </source>
</evidence>
<feature type="transmembrane region" description="Helical" evidence="6">
    <location>
        <begin position="252"/>
        <end position="273"/>
    </location>
</feature>
<dbReference type="GO" id="GO:0005886">
    <property type="term" value="C:plasma membrane"/>
    <property type="evidence" value="ECO:0007669"/>
    <property type="project" value="UniProtKB-SubCell"/>
</dbReference>
<evidence type="ECO:0000256" key="6">
    <source>
        <dbReference type="SAM" id="Phobius"/>
    </source>
</evidence>
<evidence type="ECO:0000256" key="2">
    <source>
        <dbReference type="ARBA" id="ARBA00022475"/>
    </source>
</evidence>
<name>A0A1I2SNV4_9CORY</name>
<keyword evidence="2" id="KW-1003">Cell membrane</keyword>
<reference evidence="8 9" key="1">
    <citation type="submission" date="2016-10" db="EMBL/GenBank/DDBJ databases">
        <authorList>
            <person name="de Groot N.N."/>
        </authorList>
    </citation>
    <scope>NUCLEOTIDE SEQUENCE [LARGE SCALE GENOMIC DNA]</scope>
    <source>
        <strain>J11</strain>
        <strain evidence="9">PG 39</strain>
    </source>
</reference>
<dbReference type="EMBL" id="FOPJ01000005">
    <property type="protein sequence ID" value="SFG51591.1"/>
    <property type="molecule type" value="Genomic_DNA"/>
</dbReference>
<feature type="transmembrane region" description="Helical" evidence="6">
    <location>
        <begin position="90"/>
        <end position="118"/>
    </location>
</feature>
<evidence type="ECO:0000256" key="4">
    <source>
        <dbReference type="ARBA" id="ARBA00022989"/>
    </source>
</evidence>
<evidence type="ECO:0000256" key="3">
    <source>
        <dbReference type="ARBA" id="ARBA00022692"/>
    </source>
</evidence>
<dbReference type="PANTHER" id="PTHR34697">
    <property type="entry name" value="PHOSPHATIDYLGLYCEROL LYSYLTRANSFERASE"/>
    <property type="match status" value="1"/>
</dbReference>
<dbReference type="InterPro" id="IPR024320">
    <property type="entry name" value="LPG_synthase_C"/>
</dbReference>
<comment type="subcellular location">
    <subcellularLocation>
        <location evidence="1">Cell membrane</location>
        <topology evidence="1">Multi-pass membrane protein</topology>
    </subcellularLocation>
</comment>
<dbReference type="RefSeq" id="WP_092285265.1">
    <property type="nucleotide sequence ID" value="NZ_FOPJ01000005.1"/>
</dbReference>
<evidence type="ECO:0000256" key="5">
    <source>
        <dbReference type="ARBA" id="ARBA00023136"/>
    </source>
</evidence>
<evidence type="ECO:0000256" key="1">
    <source>
        <dbReference type="ARBA" id="ARBA00004651"/>
    </source>
</evidence>
<evidence type="ECO:0000313" key="8">
    <source>
        <dbReference type="EMBL" id="SFG51591.1"/>
    </source>
</evidence>
<feature type="transmembrane region" description="Helical" evidence="6">
    <location>
        <begin position="382"/>
        <end position="406"/>
    </location>
</feature>
<keyword evidence="5 6" id="KW-0472">Membrane</keyword>
<dbReference type="GO" id="GO:0055091">
    <property type="term" value="P:phospholipid homeostasis"/>
    <property type="evidence" value="ECO:0007669"/>
    <property type="project" value="TreeGrafter"/>
</dbReference>
<organism evidence="8 9">
    <name type="scientific">Corynebacterium spheniscorum</name>
    <dbReference type="NCBI Taxonomy" id="185761"/>
    <lineage>
        <taxon>Bacteria</taxon>
        <taxon>Bacillati</taxon>
        <taxon>Actinomycetota</taxon>
        <taxon>Actinomycetes</taxon>
        <taxon>Mycobacteriales</taxon>
        <taxon>Corynebacteriaceae</taxon>
        <taxon>Corynebacterium</taxon>
    </lineage>
</organism>
<dbReference type="STRING" id="185761.SAMN05660282_01118"/>